<proteinExistence type="inferred from homology"/>
<comment type="similarity">
    <text evidence="1">Belongs to the SWI5/SAE3 family.</text>
</comment>
<evidence type="ECO:0000313" key="8">
    <source>
        <dbReference type="Proteomes" id="UP000007266"/>
    </source>
</evidence>
<organism evidence="7 8">
    <name type="scientific">Tribolium castaneum</name>
    <name type="common">Red flour beetle</name>
    <dbReference type="NCBI Taxonomy" id="7070"/>
    <lineage>
        <taxon>Eukaryota</taxon>
        <taxon>Metazoa</taxon>
        <taxon>Ecdysozoa</taxon>
        <taxon>Arthropoda</taxon>
        <taxon>Hexapoda</taxon>
        <taxon>Insecta</taxon>
        <taxon>Pterygota</taxon>
        <taxon>Neoptera</taxon>
        <taxon>Endopterygota</taxon>
        <taxon>Coleoptera</taxon>
        <taxon>Polyphaga</taxon>
        <taxon>Cucujiformia</taxon>
        <taxon>Tenebrionidae</taxon>
        <taxon>Tenebrionidae incertae sedis</taxon>
        <taxon>Tribolium</taxon>
    </lineage>
</organism>
<gene>
    <name evidence="7" type="primary">AUGUSTUS-3.0.2_33038</name>
    <name evidence="7" type="ORF">TcasGA2_TC033038</name>
</gene>
<dbReference type="PANTHER" id="PTHR28529">
    <property type="entry name" value="DNA REPAIR PROTEIN SWI5 HOMOLOG"/>
    <property type="match status" value="1"/>
</dbReference>
<dbReference type="GO" id="GO:0006281">
    <property type="term" value="P:DNA repair"/>
    <property type="evidence" value="ECO:0007669"/>
    <property type="project" value="UniProtKB-KW"/>
</dbReference>
<keyword evidence="8" id="KW-1185">Reference proteome</keyword>
<evidence type="ECO:0000256" key="3">
    <source>
        <dbReference type="ARBA" id="ARBA00022763"/>
    </source>
</evidence>
<evidence type="ECO:0000256" key="2">
    <source>
        <dbReference type="ARBA" id="ARBA00019825"/>
    </source>
</evidence>
<dbReference type="AlphaFoldDB" id="A0A139WHT3"/>
<sequence length="82" mass="9438">MAQPPDPQTNRQALLDKLAALDQQLEDFKSRGVTSDFKAEIKALHDYNEMKDLTQRVLGHLANFEQESTLAELHERYDLPLE</sequence>
<name>A0A139WHT3_TRICA</name>
<dbReference type="Pfam" id="PF07061">
    <property type="entry name" value="Swi5"/>
    <property type="match status" value="1"/>
</dbReference>
<dbReference type="PANTHER" id="PTHR28529:SF2">
    <property type="entry name" value="DNA REPAIR PROTEIN SWI5 HOMOLOG"/>
    <property type="match status" value="1"/>
</dbReference>
<dbReference type="Gene3D" id="1.20.5.170">
    <property type="match status" value="1"/>
</dbReference>
<reference evidence="7 8" key="1">
    <citation type="journal article" date="2008" name="Nature">
        <title>The genome of the model beetle and pest Tribolium castaneum.</title>
        <authorList>
            <consortium name="Tribolium Genome Sequencing Consortium"/>
            <person name="Richards S."/>
            <person name="Gibbs R.A."/>
            <person name="Weinstock G.M."/>
            <person name="Brown S.J."/>
            <person name="Denell R."/>
            <person name="Beeman R.W."/>
            <person name="Gibbs R."/>
            <person name="Beeman R.W."/>
            <person name="Brown S.J."/>
            <person name="Bucher G."/>
            <person name="Friedrich M."/>
            <person name="Grimmelikhuijzen C.J."/>
            <person name="Klingler M."/>
            <person name="Lorenzen M."/>
            <person name="Richards S."/>
            <person name="Roth S."/>
            <person name="Schroder R."/>
            <person name="Tautz D."/>
            <person name="Zdobnov E.M."/>
            <person name="Muzny D."/>
            <person name="Gibbs R.A."/>
            <person name="Weinstock G.M."/>
            <person name="Attaway T."/>
            <person name="Bell S."/>
            <person name="Buhay C.J."/>
            <person name="Chandrabose M.N."/>
            <person name="Chavez D."/>
            <person name="Clerk-Blankenburg K.P."/>
            <person name="Cree A."/>
            <person name="Dao M."/>
            <person name="Davis C."/>
            <person name="Chacko J."/>
            <person name="Dinh H."/>
            <person name="Dugan-Rocha S."/>
            <person name="Fowler G."/>
            <person name="Garner T.T."/>
            <person name="Garnes J."/>
            <person name="Gnirke A."/>
            <person name="Hawes A."/>
            <person name="Hernandez J."/>
            <person name="Hines S."/>
            <person name="Holder M."/>
            <person name="Hume J."/>
            <person name="Jhangiani S.N."/>
            <person name="Joshi V."/>
            <person name="Khan Z.M."/>
            <person name="Jackson L."/>
            <person name="Kovar C."/>
            <person name="Kowis A."/>
            <person name="Lee S."/>
            <person name="Lewis L.R."/>
            <person name="Margolis J."/>
            <person name="Morgan M."/>
            <person name="Nazareth L.V."/>
            <person name="Nguyen N."/>
            <person name="Okwuonu G."/>
            <person name="Parker D."/>
            <person name="Richards S."/>
            <person name="Ruiz S.J."/>
            <person name="Santibanez J."/>
            <person name="Savard J."/>
            <person name="Scherer S.E."/>
            <person name="Schneider B."/>
            <person name="Sodergren E."/>
            <person name="Tautz D."/>
            <person name="Vattahil S."/>
            <person name="Villasana D."/>
            <person name="White C.S."/>
            <person name="Wright R."/>
            <person name="Park Y."/>
            <person name="Beeman R.W."/>
            <person name="Lord J."/>
            <person name="Oppert B."/>
            <person name="Lorenzen M."/>
            <person name="Brown S."/>
            <person name="Wang L."/>
            <person name="Savard J."/>
            <person name="Tautz D."/>
            <person name="Richards S."/>
            <person name="Weinstock G."/>
            <person name="Gibbs R.A."/>
            <person name="Liu Y."/>
            <person name="Worley K."/>
            <person name="Weinstock G."/>
            <person name="Elsik C.G."/>
            <person name="Reese J.T."/>
            <person name="Elhaik E."/>
            <person name="Landan G."/>
            <person name="Graur D."/>
            <person name="Arensburger P."/>
            <person name="Atkinson P."/>
            <person name="Beeman R.W."/>
            <person name="Beidler J."/>
            <person name="Brown S.J."/>
            <person name="Demuth J.P."/>
            <person name="Drury D.W."/>
            <person name="Du Y.Z."/>
            <person name="Fujiwara H."/>
            <person name="Lorenzen M."/>
            <person name="Maselli V."/>
            <person name="Osanai M."/>
            <person name="Park Y."/>
            <person name="Robertson H.M."/>
            <person name="Tu Z."/>
            <person name="Wang J.J."/>
            <person name="Wang S."/>
            <person name="Richards S."/>
            <person name="Song H."/>
            <person name="Zhang L."/>
            <person name="Sodergren E."/>
            <person name="Werner D."/>
            <person name="Stanke M."/>
            <person name="Morgenstern B."/>
            <person name="Solovyev V."/>
            <person name="Kosarev P."/>
            <person name="Brown G."/>
            <person name="Chen H.C."/>
            <person name="Ermolaeva O."/>
            <person name="Hlavina W."/>
            <person name="Kapustin Y."/>
            <person name="Kiryutin B."/>
            <person name="Kitts P."/>
            <person name="Maglott D."/>
            <person name="Pruitt K."/>
            <person name="Sapojnikov V."/>
            <person name="Souvorov A."/>
            <person name="Mackey A.J."/>
            <person name="Waterhouse R.M."/>
            <person name="Wyder S."/>
            <person name="Zdobnov E.M."/>
            <person name="Zdobnov E.M."/>
            <person name="Wyder S."/>
            <person name="Kriventseva E.V."/>
            <person name="Kadowaki T."/>
            <person name="Bork P."/>
            <person name="Aranda M."/>
            <person name="Bao R."/>
            <person name="Beermann A."/>
            <person name="Berns N."/>
            <person name="Bolognesi R."/>
            <person name="Bonneton F."/>
            <person name="Bopp D."/>
            <person name="Brown S.J."/>
            <person name="Bucher G."/>
            <person name="Butts T."/>
            <person name="Chaumot A."/>
            <person name="Denell R.E."/>
            <person name="Ferrier D.E."/>
            <person name="Friedrich M."/>
            <person name="Gordon C.M."/>
            <person name="Jindra M."/>
            <person name="Klingler M."/>
            <person name="Lan Q."/>
            <person name="Lattorff H.M."/>
            <person name="Laudet V."/>
            <person name="von Levetsow C."/>
            <person name="Liu Z."/>
            <person name="Lutz R."/>
            <person name="Lynch J.A."/>
            <person name="da Fonseca R.N."/>
            <person name="Posnien N."/>
            <person name="Reuter R."/>
            <person name="Roth S."/>
            <person name="Savard J."/>
            <person name="Schinko J.B."/>
            <person name="Schmitt C."/>
            <person name="Schoppmeier M."/>
            <person name="Schroder R."/>
            <person name="Shippy T.D."/>
            <person name="Simonnet F."/>
            <person name="Marques-Souza H."/>
            <person name="Tautz D."/>
            <person name="Tomoyasu Y."/>
            <person name="Trauner J."/>
            <person name="Van der Zee M."/>
            <person name="Vervoort M."/>
            <person name="Wittkopp N."/>
            <person name="Wimmer E.A."/>
            <person name="Yang X."/>
            <person name="Jones A.K."/>
            <person name="Sattelle D.B."/>
            <person name="Ebert P.R."/>
            <person name="Nelson D."/>
            <person name="Scott J.G."/>
            <person name="Beeman R.W."/>
            <person name="Muthukrishnan S."/>
            <person name="Kramer K.J."/>
            <person name="Arakane Y."/>
            <person name="Beeman R.W."/>
            <person name="Zhu Q."/>
            <person name="Hogenkamp D."/>
            <person name="Dixit R."/>
            <person name="Oppert B."/>
            <person name="Jiang H."/>
            <person name="Zou Z."/>
            <person name="Marshall J."/>
            <person name="Elpidina E."/>
            <person name="Vinokurov K."/>
            <person name="Oppert C."/>
            <person name="Zou Z."/>
            <person name="Evans J."/>
            <person name="Lu Z."/>
            <person name="Zhao P."/>
            <person name="Sumathipala N."/>
            <person name="Altincicek B."/>
            <person name="Vilcinskas A."/>
            <person name="Williams M."/>
            <person name="Hultmark D."/>
            <person name="Hetru C."/>
            <person name="Jiang H."/>
            <person name="Grimmelikhuijzen C.J."/>
            <person name="Hauser F."/>
            <person name="Cazzamali G."/>
            <person name="Williamson M."/>
            <person name="Park Y."/>
            <person name="Li B."/>
            <person name="Tanaka Y."/>
            <person name="Predel R."/>
            <person name="Neupert S."/>
            <person name="Schachtner J."/>
            <person name="Verleyen P."/>
            <person name="Raible F."/>
            <person name="Bork P."/>
            <person name="Friedrich M."/>
            <person name="Walden K.K."/>
            <person name="Robertson H.M."/>
            <person name="Angeli S."/>
            <person name="Foret S."/>
            <person name="Bucher G."/>
            <person name="Schuetz S."/>
            <person name="Maleszka R."/>
            <person name="Wimmer E.A."/>
            <person name="Beeman R.W."/>
            <person name="Lorenzen M."/>
            <person name="Tomoyasu Y."/>
            <person name="Miller S.C."/>
            <person name="Grossmann D."/>
            <person name="Bucher G."/>
        </authorList>
    </citation>
    <scope>NUCLEOTIDE SEQUENCE [LARGE SCALE GENOMIC DNA]</scope>
    <source>
        <strain evidence="7 8">Georgia GA2</strain>
    </source>
</reference>
<dbReference type="EMBL" id="KQ971342">
    <property type="protein sequence ID" value="KYB27558.1"/>
    <property type="molecule type" value="Genomic_DNA"/>
</dbReference>
<protein>
    <recommendedName>
        <fullName evidence="2">DNA repair protein SWI5 homolog</fullName>
    </recommendedName>
    <alternativeName>
        <fullName evidence="6">Protein SAE3 homolog</fullName>
    </alternativeName>
</protein>
<evidence type="ECO:0000256" key="4">
    <source>
        <dbReference type="ARBA" id="ARBA00023204"/>
    </source>
</evidence>
<reference evidence="7 8" key="2">
    <citation type="journal article" date="2010" name="Nucleic Acids Res.">
        <title>BeetleBase in 2010: revisions to provide comprehensive genomic information for Tribolium castaneum.</title>
        <authorList>
            <person name="Kim H.S."/>
            <person name="Murphy T."/>
            <person name="Xia J."/>
            <person name="Caragea D."/>
            <person name="Park Y."/>
            <person name="Beeman R.W."/>
            <person name="Lorenzen M.D."/>
            <person name="Butcher S."/>
            <person name="Manak J.R."/>
            <person name="Brown S.J."/>
        </authorList>
    </citation>
    <scope>GENOME REANNOTATION</scope>
    <source>
        <strain evidence="7 8">Georgia GA2</strain>
    </source>
</reference>
<dbReference type="Proteomes" id="UP000007266">
    <property type="component" value="Linkage group 5"/>
</dbReference>
<evidence type="ECO:0000256" key="1">
    <source>
        <dbReference type="ARBA" id="ARBA00008060"/>
    </source>
</evidence>
<dbReference type="InterPro" id="IPR010760">
    <property type="entry name" value="DNA-repair_Swi5"/>
</dbReference>
<accession>A0A139WHT3</accession>
<comment type="function">
    <text evidence="5">Component of the swi5-sfr1 complex, a complex required for double-strand break repair via homologous recombination.</text>
</comment>
<evidence type="ECO:0000313" key="7">
    <source>
        <dbReference type="EMBL" id="KYB27558.1"/>
    </source>
</evidence>
<keyword evidence="4" id="KW-0234">DNA repair</keyword>
<evidence type="ECO:0000256" key="6">
    <source>
        <dbReference type="ARBA" id="ARBA00030081"/>
    </source>
</evidence>
<dbReference type="STRING" id="7070.A0A139WHT3"/>
<dbReference type="InParanoid" id="A0A139WHT3"/>
<keyword evidence="3" id="KW-0227">DNA damage</keyword>
<evidence type="ECO:0000256" key="5">
    <source>
        <dbReference type="ARBA" id="ARBA00025380"/>
    </source>
</evidence>